<dbReference type="Proteomes" id="UP000076268">
    <property type="component" value="Unassembled WGS sequence"/>
</dbReference>
<keyword evidence="2" id="KW-0732">Signal</keyword>
<gene>
    <name evidence="4" type="ORF">AXX12_13785</name>
</gene>
<feature type="domain" description="MurNAc-LAA" evidence="3">
    <location>
        <begin position="368"/>
        <end position="478"/>
    </location>
</feature>
<dbReference type="PANTHER" id="PTHR30404:SF0">
    <property type="entry name" value="N-ACETYLMURAMOYL-L-ALANINE AMIDASE AMIC"/>
    <property type="match status" value="1"/>
</dbReference>
<dbReference type="Gene3D" id="3.40.630.40">
    <property type="entry name" value="Zn-dependent exopeptidases"/>
    <property type="match status" value="1"/>
</dbReference>
<evidence type="ECO:0000259" key="3">
    <source>
        <dbReference type="SMART" id="SM00646"/>
    </source>
</evidence>
<dbReference type="PANTHER" id="PTHR30404">
    <property type="entry name" value="N-ACETYLMURAMOYL-L-ALANINE AMIDASE"/>
    <property type="match status" value="1"/>
</dbReference>
<evidence type="ECO:0000256" key="1">
    <source>
        <dbReference type="ARBA" id="ARBA00022801"/>
    </source>
</evidence>
<evidence type="ECO:0000256" key="2">
    <source>
        <dbReference type="SAM" id="SignalP"/>
    </source>
</evidence>
<dbReference type="GO" id="GO:0009253">
    <property type="term" value="P:peptidoglycan catabolic process"/>
    <property type="evidence" value="ECO:0007669"/>
    <property type="project" value="InterPro"/>
</dbReference>
<dbReference type="GO" id="GO:0030288">
    <property type="term" value="C:outer membrane-bounded periplasmic space"/>
    <property type="evidence" value="ECO:0007669"/>
    <property type="project" value="TreeGrafter"/>
</dbReference>
<dbReference type="AlphaFoldDB" id="A0A154BMU5"/>
<dbReference type="CDD" id="cd02696">
    <property type="entry name" value="MurNAc-LAA"/>
    <property type="match status" value="1"/>
</dbReference>
<feature type="chain" id="PRO_5007594853" description="MurNAc-LAA domain-containing protein" evidence="2">
    <location>
        <begin position="23"/>
        <end position="491"/>
    </location>
</feature>
<name>A0A154BMU5_ANASB</name>
<dbReference type="Pfam" id="PF01520">
    <property type="entry name" value="Amidase_3"/>
    <property type="match status" value="1"/>
</dbReference>
<evidence type="ECO:0000313" key="5">
    <source>
        <dbReference type="Proteomes" id="UP000076268"/>
    </source>
</evidence>
<dbReference type="SUPFAM" id="SSF53187">
    <property type="entry name" value="Zn-dependent exopeptidases"/>
    <property type="match status" value="1"/>
</dbReference>
<dbReference type="GO" id="GO:0008745">
    <property type="term" value="F:N-acetylmuramoyl-L-alanine amidase activity"/>
    <property type="evidence" value="ECO:0007669"/>
    <property type="project" value="InterPro"/>
</dbReference>
<dbReference type="RefSeq" id="WP_066244831.1">
    <property type="nucleotide sequence ID" value="NZ_LSGP01000025.1"/>
</dbReference>
<accession>A0A154BMU5</accession>
<dbReference type="InterPro" id="IPR002508">
    <property type="entry name" value="MurNAc-LAA_cat"/>
</dbReference>
<dbReference type="EMBL" id="LSGP01000025">
    <property type="protein sequence ID" value="KYZ75231.1"/>
    <property type="molecule type" value="Genomic_DNA"/>
</dbReference>
<organism evidence="4 5">
    <name type="scientific">Anaerosporomusa subterranea</name>
    <dbReference type="NCBI Taxonomy" id="1794912"/>
    <lineage>
        <taxon>Bacteria</taxon>
        <taxon>Bacillati</taxon>
        <taxon>Bacillota</taxon>
        <taxon>Negativicutes</taxon>
        <taxon>Acetonemataceae</taxon>
        <taxon>Anaerosporomusa</taxon>
    </lineage>
</organism>
<keyword evidence="1" id="KW-0378">Hydrolase</keyword>
<proteinExistence type="predicted"/>
<dbReference type="InterPro" id="IPR050695">
    <property type="entry name" value="N-acetylmuramoyl_amidase_3"/>
</dbReference>
<sequence length="491" mass="52816">MRRTVMWFLLLWCLSIPQVSLAESAAKAEITGIRSGPFVDKGLGTNVMRYVFDVSRPVTAEGFVVVGGASSRLSVVIKDAVPAEGLGLEVEDEVVSRASSAVNSVGTQVMLELKQKISMNDFKVFTLPGNPQANKVFRVVVDINRNPNSAALDKQVEPVVQGPQLLQMRSYTHVDAVTGASKIRMVLDSSVPVVASASLSSTPLPRLLVDVKGAAPGKIDREYEFDSKIIDRAAIIPGPGGAGSRLIVDLPLMLESGDYKLFTLPADPKADKPFRVVLDIDKKLPPVQFTFTPGLANKVIVIDPGHGGSDPGAIGLGGLQEKTANLAVAMQTKALLQKAGAKVLLTRETDIDVYGPDASDVEELKSRTTIANNQKADVFISIHSNSSVNRDVSGTSTYFYQKTPYDVMLAQSIQQSLLQAGGLADRRVNSANFYVIKRTMMPAALIELAFLSNKNDEKLLGSPQFQQQMAQGIVRGLDKFFAQASKQGGEE</sequence>
<reference evidence="4 5" key="1">
    <citation type="submission" date="2016-02" db="EMBL/GenBank/DDBJ databases">
        <title>Anaerosporomusa subterraneum gen. nov., sp. nov., a spore-forming obligate anaerobe isolated from saprolite.</title>
        <authorList>
            <person name="Choi J.K."/>
            <person name="Shah M."/>
            <person name="Yee N."/>
        </authorList>
    </citation>
    <scope>NUCLEOTIDE SEQUENCE [LARGE SCALE GENOMIC DNA]</scope>
    <source>
        <strain evidence="4 5">RU4</strain>
    </source>
</reference>
<dbReference type="SMART" id="SM00646">
    <property type="entry name" value="Ami_3"/>
    <property type="match status" value="1"/>
</dbReference>
<protein>
    <recommendedName>
        <fullName evidence="3">MurNAc-LAA domain-containing protein</fullName>
    </recommendedName>
</protein>
<keyword evidence="5" id="KW-1185">Reference proteome</keyword>
<feature type="signal peptide" evidence="2">
    <location>
        <begin position="1"/>
        <end position="22"/>
    </location>
</feature>
<comment type="caution">
    <text evidence="4">The sequence shown here is derived from an EMBL/GenBank/DDBJ whole genome shotgun (WGS) entry which is preliminary data.</text>
</comment>
<evidence type="ECO:0000313" key="4">
    <source>
        <dbReference type="EMBL" id="KYZ75231.1"/>
    </source>
</evidence>
<dbReference type="STRING" id="1794912.AXX12_13785"/>